<dbReference type="SUPFAM" id="SSF57667">
    <property type="entry name" value="beta-beta-alpha zinc fingers"/>
    <property type="match status" value="2"/>
</dbReference>
<proteinExistence type="predicted"/>
<dbReference type="EMBL" id="LR900097">
    <property type="protein sequence ID" value="CAD7244189.1"/>
    <property type="molecule type" value="Genomic_DNA"/>
</dbReference>
<evidence type="ECO:0000256" key="1">
    <source>
        <dbReference type="SAM" id="MobiDB-lite"/>
    </source>
</evidence>
<protein>
    <recommendedName>
        <fullName evidence="3">U1-type domain-containing protein</fullName>
    </recommendedName>
</protein>
<dbReference type="PANTHER" id="PTHR45762">
    <property type="entry name" value="ZINC FINGER RNA-BINDING PROTEIN"/>
    <property type="match status" value="1"/>
</dbReference>
<feature type="chain" id="PRO_5036209066" description="U1-type domain-containing protein" evidence="2">
    <location>
        <begin position="19"/>
        <end position="651"/>
    </location>
</feature>
<accession>A0A7R8X694</accession>
<feature type="signal peptide" evidence="2">
    <location>
        <begin position="1"/>
        <end position="18"/>
    </location>
</feature>
<reference evidence="4" key="1">
    <citation type="submission" date="2020-11" db="EMBL/GenBank/DDBJ databases">
        <authorList>
            <person name="Tran Van P."/>
        </authorList>
    </citation>
    <scope>NUCLEOTIDE SEQUENCE</scope>
</reference>
<organism evidence="4">
    <name type="scientific">Darwinula stevensoni</name>
    <dbReference type="NCBI Taxonomy" id="69355"/>
    <lineage>
        <taxon>Eukaryota</taxon>
        <taxon>Metazoa</taxon>
        <taxon>Ecdysozoa</taxon>
        <taxon>Arthropoda</taxon>
        <taxon>Crustacea</taxon>
        <taxon>Oligostraca</taxon>
        <taxon>Ostracoda</taxon>
        <taxon>Podocopa</taxon>
        <taxon>Podocopida</taxon>
        <taxon>Darwinulocopina</taxon>
        <taxon>Darwinuloidea</taxon>
        <taxon>Darwinulidae</taxon>
        <taxon>Darwinula</taxon>
    </lineage>
</organism>
<dbReference type="Proteomes" id="UP000677054">
    <property type="component" value="Unassembled WGS sequence"/>
</dbReference>
<dbReference type="Pfam" id="PF12874">
    <property type="entry name" value="zf-met"/>
    <property type="match status" value="2"/>
</dbReference>
<feature type="domain" description="U1-type" evidence="3">
    <location>
        <begin position="77"/>
        <end position="111"/>
    </location>
</feature>
<keyword evidence="2" id="KW-0732">Signal</keyword>
<name>A0A7R8X694_9CRUS</name>
<feature type="region of interest" description="Disordered" evidence="1">
    <location>
        <begin position="513"/>
        <end position="599"/>
    </location>
</feature>
<dbReference type="GO" id="GO:0008270">
    <property type="term" value="F:zinc ion binding"/>
    <property type="evidence" value="ECO:0007669"/>
    <property type="project" value="InterPro"/>
</dbReference>
<feature type="compositionally biased region" description="Polar residues" evidence="1">
    <location>
        <begin position="407"/>
        <end position="429"/>
    </location>
</feature>
<evidence type="ECO:0000259" key="3">
    <source>
        <dbReference type="SMART" id="SM00451"/>
    </source>
</evidence>
<keyword evidence="5" id="KW-1185">Reference proteome</keyword>
<dbReference type="OrthoDB" id="434647at2759"/>
<dbReference type="InterPro" id="IPR003604">
    <property type="entry name" value="Matrin/U1-like-C_Znf_C2H2"/>
</dbReference>
<feature type="compositionally biased region" description="Polar residues" evidence="1">
    <location>
        <begin position="513"/>
        <end position="522"/>
    </location>
</feature>
<feature type="compositionally biased region" description="Polar residues" evidence="1">
    <location>
        <begin position="548"/>
        <end position="564"/>
    </location>
</feature>
<dbReference type="InterPro" id="IPR013087">
    <property type="entry name" value="Znf_C2H2_type"/>
</dbReference>
<dbReference type="EMBL" id="CAJPEV010000580">
    <property type="protein sequence ID" value="CAG0886649.1"/>
    <property type="molecule type" value="Genomic_DNA"/>
</dbReference>
<sequence length="651" mass="73047">MMVFLYFSILLFSKGGDAERYRSPPPYHVHENFVSPTLMKMDKKGDGDNEVHGLDDQDFLDLSNDGTEAGEPINCQGQVFYCQTCRTTCSGPKGWESHINGYKHRKKSAAVHSSVKMDWAQLFICRLCDIKCVGNIPFAAHISGHKHKRAYELQIQRGRKIPEAIVPWDYQHDPYYTSGKPMLPLRNLGTGKKTKKAKSTAQNLKIVEGDIKDAEGQMKADDMDDVPIQVEDAGDLVPDDDVEVVDMEIDSSAEENNRVEQEAMESLFQEVEDRLCMSEKSKINNQDGRYNQREKQFLRCLRVILSLDDLFKPSLRQNIRNLMAAANHVHDSKKASCLELLFESIVINTLEEVSEALTVVIENSKSSDLDLADGFENLSDAEEVLMDIHEFWSLMRDLEKEHEKQNRLQSNKEANLTTEQSSSYATQTVLKRSSGAVPKNWETSAQKEPQKQVDIQKVLASLEPSLLRAIASMKDQNLFRSKDSQSDITQKKQYFIPAAGSLLESHKRISLQGSTSSHSLDSQKIKGPPMYQVPSQAIPISSSSSISLHANPSDASLQELSSPPSAALESRSKTNGQGSISIHHKQHHIKARESPFHGAKESDTVNHLKYMATLIKHWPSLPMNVRVKVIHSVSMLEKTSSTVLEDIGCKK</sequence>
<dbReference type="SMART" id="SM00451">
    <property type="entry name" value="ZnF_U1"/>
    <property type="match status" value="2"/>
</dbReference>
<dbReference type="GO" id="GO:0003676">
    <property type="term" value="F:nucleic acid binding"/>
    <property type="evidence" value="ECO:0007669"/>
    <property type="project" value="InterPro"/>
</dbReference>
<evidence type="ECO:0000256" key="2">
    <source>
        <dbReference type="SAM" id="SignalP"/>
    </source>
</evidence>
<evidence type="ECO:0000313" key="5">
    <source>
        <dbReference type="Proteomes" id="UP000677054"/>
    </source>
</evidence>
<dbReference type="Gene3D" id="3.30.160.60">
    <property type="entry name" value="Classic Zinc Finger"/>
    <property type="match status" value="2"/>
</dbReference>
<dbReference type="PANTHER" id="PTHR45762:SF3">
    <property type="entry name" value="ZINC-FINGER PROTEIN AT 72D, ISOFORM B"/>
    <property type="match status" value="1"/>
</dbReference>
<evidence type="ECO:0000313" key="4">
    <source>
        <dbReference type="EMBL" id="CAD7244189.1"/>
    </source>
</evidence>
<dbReference type="InterPro" id="IPR036236">
    <property type="entry name" value="Znf_C2H2_sf"/>
</dbReference>
<feature type="domain" description="U1-type" evidence="3">
    <location>
        <begin position="120"/>
        <end position="154"/>
    </location>
</feature>
<gene>
    <name evidence="4" type="ORF">DSTB1V02_LOCUS4090</name>
</gene>
<feature type="region of interest" description="Disordered" evidence="1">
    <location>
        <begin position="403"/>
        <end position="429"/>
    </location>
</feature>
<dbReference type="AlphaFoldDB" id="A0A7R8X694"/>